<evidence type="ECO:0000259" key="2">
    <source>
        <dbReference type="Pfam" id="PF25547"/>
    </source>
</evidence>
<dbReference type="SUPFAM" id="SSF140453">
    <property type="entry name" value="EsxAB dimer-like"/>
    <property type="match status" value="1"/>
</dbReference>
<gene>
    <name evidence="3" type="ORF">XA26_52990</name>
</gene>
<dbReference type="KEGG" id="mft:XA26_52990"/>
<dbReference type="Pfam" id="PF25547">
    <property type="entry name" value="WXG100_2"/>
    <property type="match status" value="1"/>
</dbReference>
<organism evidence="3 4">
    <name type="scientific">Mycolicibacterium fortuitum</name>
    <name type="common">Mycobacterium fortuitum</name>
    <dbReference type="NCBI Taxonomy" id="1766"/>
    <lineage>
        <taxon>Bacteria</taxon>
        <taxon>Bacillati</taxon>
        <taxon>Actinomycetota</taxon>
        <taxon>Actinomycetes</taxon>
        <taxon>Mycobacteriales</taxon>
        <taxon>Mycobacteriaceae</taxon>
        <taxon>Mycolicibacterium</taxon>
    </lineage>
</organism>
<evidence type="ECO:0000313" key="4">
    <source>
        <dbReference type="Proteomes" id="UP000057134"/>
    </source>
</evidence>
<name>A0A0N9Y799_MYCFO</name>
<dbReference type="AlphaFoldDB" id="A0A0N9Y799"/>
<keyword evidence="4" id="KW-1185">Reference proteome</keyword>
<feature type="domain" description="Outer membrane channel protein CpnT-like N-terminal" evidence="2">
    <location>
        <begin position="19"/>
        <end position="147"/>
    </location>
</feature>
<evidence type="ECO:0000256" key="1">
    <source>
        <dbReference type="SAM" id="MobiDB-lite"/>
    </source>
</evidence>
<accession>A0A0N9Y799</accession>
<reference evidence="3 4" key="1">
    <citation type="journal article" date="2015" name="MBio">
        <title>Enzymatic Degradation of Phenazines Can Generate Energy and Protect Sensitive Organisms from Toxicity.</title>
        <authorList>
            <person name="Costa K.C."/>
            <person name="Bergkessel M."/>
            <person name="Saunders S."/>
            <person name="Korlach J."/>
            <person name="Newman D.K."/>
        </authorList>
    </citation>
    <scope>NUCLEOTIDE SEQUENCE [LARGE SCALE GENOMIC DNA]</scope>
    <source>
        <strain evidence="3 4">CT6</strain>
    </source>
</reference>
<dbReference type="Proteomes" id="UP000057134">
    <property type="component" value="Chromosome"/>
</dbReference>
<dbReference type="InterPro" id="IPR057746">
    <property type="entry name" value="CpnT-like_N"/>
</dbReference>
<dbReference type="InterPro" id="IPR036689">
    <property type="entry name" value="ESAT-6-like_sf"/>
</dbReference>
<protein>
    <submittedName>
        <fullName evidence="3">Putative ESX-1 secretion system gating protein PPE68</fullName>
    </submittedName>
</protein>
<dbReference type="RefSeq" id="WP_054603439.1">
    <property type="nucleotide sequence ID" value="NZ_CP011269.1"/>
</dbReference>
<sequence length="369" mass="36205">MALERDSSPYGSQTLLGPGWPNVDEDQLTQAAAAYQKIAAKISGTVVPQQTSQLSKLQGNWEGAASLAASGEATTMIGGHEANGLQAQAISTALMKMAATVVETKTVVNAAAQEVQHEVEMILNLGPLAGPNVQALIESRVKAGLAQNTATVSAASAEMADSLGTIANLPQVGTPPTAQAQQAAQKGTESMMQLISQLPQLLGQIPQMAGQIPQQLSQPLQQLSQPLQQLTSMLGSGGKGTGAGPSPFSAFSNHPAAGGSGPSSGAGMVKAAGLPGGSGGGSPQTPLLAKMVGGGSTAPVSVDPGASAAVVGGVAPVAAANSAGGMGGGMGMMGGGQRAGGGGGTATGLAVPAPLEHDMGDGDDDYDDW</sequence>
<dbReference type="PATRIC" id="fig|1766.6.peg.5273"/>
<dbReference type="EMBL" id="CP011269">
    <property type="protein sequence ID" value="ALI29091.1"/>
    <property type="molecule type" value="Genomic_DNA"/>
</dbReference>
<proteinExistence type="predicted"/>
<evidence type="ECO:0000313" key="3">
    <source>
        <dbReference type="EMBL" id="ALI29091.1"/>
    </source>
</evidence>
<feature type="region of interest" description="Disordered" evidence="1">
    <location>
        <begin position="231"/>
        <end position="283"/>
    </location>
</feature>
<dbReference type="STRING" id="1766.XA26_52990"/>